<dbReference type="Proteomes" id="UP000239698">
    <property type="component" value="Unassembled WGS sequence"/>
</dbReference>
<gene>
    <name evidence="1" type="ORF">C5C40_03865</name>
</gene>
<keyword evidence="2" id="KW-1185">Reference proteome</keyword>
<name>A0ABX5AEI9_RATRA</name>
<protein>
    <submittedName>
        <fullName evidence="1">Uncharacterized protein</fullName>
    </submittedName>
</protein>
<proteinExistence type="predicted"/>
<sequence length="82" mass="8922">MRLSTSAVTASVGMSPPAPEVRTDIVVGGYAREHTYDRSAYWYQASFRAEQETARAAGVGLMTRSGRGMQRYRSPLTSATSC</sequence>
<organism evidence="1 2">
    <name type="scientific">Rathayibacter rathayi</name>
    <name type="common">Corynebacterium rathayi</name>
    <dbReference type="NCBI Taxonomy" id="33887"/>
    <lineage>
        <taxon>Bacteria</taxon>
        <taxon>Bacillati</taxon>
        <taxon>Actinomycetota</taxon>
        <taxon>Actinomycetes</taxon>
        <taxon>Micrococcales</taxon>
        <taxon>Microbacteriaceae</taxon>
        <taxon>Rathayibacter</taxon>
    </lineage>
</organism>
<dbReference type="EMBL" id="PSVT01000004">
    <property type="protein sequence ID" value="PPH79084.1"/>
    <property type="molecule type" value="Genomic_DNA"/>
</dbReference>
<comment type="caution">
    <text evidence="1">The sequence shown here is derived from an EMBL/GenBank/DDBJ whole genome shotgun (WGS) entry which is preliminary data.</text>
</comment>
<evidence type="ECO:0000313" key="2">
    <source>
        <dbReference type="Proteomes" id="UP000239698"/>
    </source>
</evidence>
<reference evidence="1 2" key="1">
    <citation type="submission" date="2018-02" db="EMBL/GenBank/DDBJ databases">
        <title>Bacteriophage NCPPB3778 and a type I-E CRISPR drive the evolution of the US Biological Select Agent, Rathayibacter toxicus.</title>
        <authorList>
            <person name="Davis E.W.II."/>
            <person name="Tabima J.F."/>
            <person name="Weisberg A.J."/>
            <person name="Lopes L.D."/>
            <person name="Wiseman M.S."/>
            <person name="Wiseman M.S."/>
            <person name="Pupko T."/>
            <person name="Belcher M.S."/>
            <person name="Sechler A.J."/>
            <person name="Tancos M.A."/>
            <person name="Schroeder B.K."/>
            <person name="Murray T.D."/>
            <person name="Luster D.G."/>
            <person name="Schneider W.L."/>
            <person name="Rogers E."/>
            <person name="Andreote F.D."/>
            <person name="Grunwald N.J."/>
            <person name="Putnam M.L."/>
            <person name="Chang J.H."/>
        </authorList>
    </citation>
    <scope>NUCLEOTIDE SEQUENCE [LARGE SCALE GENOMIC DNA]</scope>
    <source>
        <strain evidence="1 2">AY1D6</strain>
    </source>
</reference>
<accession>A0ABX5AEI9</accession>
<evidence type="ECO:0000313" key="1">
    <source>
        <dbReference type="EMBL" id="PPH79084.1"/>
    </source>
</evidence>